<name>A0AAW8YZZ6_9GAMM</name>
<dbReference type="EMBL" id="JAWJYY010000001">
    <property type="protein sequence ID" value="MDV4314332.1"/>
    <property type="molecule type" value="Genomic_DNA"/>
</dbReference>
<proteinExistence type="predicted"/>
<dbReference type="SMART" id="SM00671">
    <property type="entry name" value="SEL1"/>
    <property type="match status" value="1"/>
</dbReference>
<dbReference type="Proteomes" id="UP001284654">
    <property type="component" value="Unassembled WGS sequence"/>
</dbReference>
<gene>
    <name evidence="1" type="ORF">MSG88_00640</name>
</gene>
<sequence length="146" mass="16928">MWIKSRNSIVLVTFILCLSSFLLISCGNSTNVEIKKIDSSQQEIDVQFKKAEDLFEQDKYEEAYKILKQLADKGDAKSQNSLGNGYEYGFWGDINLEQAKYWYEKAANQNYVKGIHNLGVVLFLQKHGFVAQRFHNYMILEVLIIF</sequence>
<dbReference type="AlphaFoldDB" id="A0AAW8YZZ6"/>
<evidence type="ECO:0000313" key="1">
    <source>
        <dbReference type="EMBL" id="MDV4314332.1"/>
    </source>
</evidence>
<dbReference type="SUPFAM" id="SSF81901">
    <property type="entry name" value="HCP-like"/>
    <property type="match status" value="1"/>
</dbReference>
<dbReference type="PROSITE" id="PS51257">
    <property type="entry name" value="PROKAR_LIPOPROTEIN"/>
    <property type="match status" value="1"/>
</dbReference>
<accession>A0AAW8YZZ6</accession>
<evidence type="ECO:0000313" key="2">
    <source>
        <dbReference type="Proteomes" id="UP001284654"/>
    </source>
</evidence>
<reference evidence="1" key="1">
    <citation type="submission" date="2023-10" db="EMBL/GenBank/DDBJ databases">
        <authorList>
            <person name="Sykes E.M.E."/>
            <person name="Khan I.U.H."/>
            <person name="Kumar A."/>
        </authorList>
    </citation>
    <scope>NUCLEOTIDE SEQUENCE</scope>
    <source>
        <strain evidence="1">IK5</strain>
    </source>
</reference>
<dbReference type="Gene3D" id="1.25.40.10">
    <property type="entry name" value="Tetratricopeptide repeat domain"/>
    <property type="match status" value="1"/>
</dbReference>
<dbReference type="InterPro" id="IPR011990">
    <property type="entry name" value="TPR-like_helical_dom_sf"/>
</dbReference>
<protein>
    <submittedName>
        <fullName evidence="1">Tetratricopeptide repeat protein</fullName>
    </submittedName>
</protein>
<organism evidence="1 2">
    <name type="scientific">Acinetobacter indicus</name>
    <dbReference type="NCBI Taxonomy" id="756892"/>
    <lineage>
        <taxon>Bacteria</taxon>
        <taxon>Pseudomonadati</taxon>
        <taxon>Pseudomonadota</taxon>
        <taxon>Gammaproteobacteria</taxon>
        <taxon>Moraxellales</taxon>
        <taxon>Moraxellaceae</taxon>
        <taxon>Acinetobacter</taxon>
    </lineage>
</organism>
<dbReference type="InterPro" id="IPR006597">
    <property type="entry name" value="Sel1-like"/>
</dbReference>
<comment type="caution">
    <text evidence="1">The sequence shown here is derived from an EMBL/GenBank/DDBJ whole genome shotgun (WGS) entry which is preliminary data.</text>
</comment>
<dbReference type="RefSeq" id="WP_317305245.1">
    <property type="nucleotide sequence ID" value="NZ_JAWJYY010000001.1"/>
</dbReference>